<accession>A0A7G8Q4G6</accession>
<evidence type="ECO:0000313" key="3">
    <source>
        <dbReference type="Proteomes" id="UP000515873"/>
    </source>
</evidence>
<reference evidence="2 3" key="1">
    <citation type="submission" date="2020-08" db="EMBL/GenBank/DDBJ databases">
        <title>Dyella sp. G9 isolated from forest soil.</title>
        <authorList>
            <person name="Fu J."/>
            <person name="Qiu L."/>
        </authorList>
    </citation>
    <scope>NUCLEOTIDE SEQUENCE [LARGE SCALE GENOMIC DNA]</scope>
    <source>
        <strain evidence="2 3">G9</strain>
    </source>
</reference>
<dbReference type="EMBL" id="CP060412">
    <property type="protein sequence ID" value="QNK01674.1"/>
    <property type="molecule type" value="Genomic_DNA"/>
</dbReference>
<feature type="region of interest" description="Disordered" evidence="1">
    <location>
        <begin position="498"/>
        <end position="533"/>
    </location>
</feature>
<dbReference type="KEGG" id="dtl:H8F01_00390"/>
<evidence type="ECO:0000313" key="2">
    <source>
        <dbReference type="EMBL" id="QNK01674.1"/>
    </source>
</evidence>
<dbReference type="RefSeq" id="WP_187057133.1">
    <property type="nucleotide sequence ID" value="NZ_CP060412.1"/>
</dbReference>
<feature type="compositionally biased region" description="Polar residues" evidence="1">
    <location>
        <begin position="512"/>
        <end position="523"/>
    </location>
</feature>
<proteinExistence type="predicted"/>
<evidence type="ECO:0008006" key="4">
    <source>
        <dbReference type="Google" id="ProtNLM"/>
    </source>
</evidence>
<name>A0A7G8Q4G6_9GAMM</name>
<sequence>MTYKPKEMAALTQRRHPDYREKLEHWEFLEETYKSERSWFKKNIFRFTREGDTTYAKRVERAYRFNHTREVVDLVNKYLFKVAPVRKPDVPDQVLRFRERATLTGLTLSQFEREVARKTSIYGRVWVVVDNNKRSNSEIASIADEKNGAVRLYSYIVTPKHVLDMGYDDFGQLEWILIEEVYRDDDNPFSGSGRVLSRFRLWTKTQWFVFKQTVRDKIEFVDKGDHNLGVVPVIKADHVESDARYHNPGLIEDIAYMDRGTANYLSCLDQIINDQTFSQLVMPAQGVLPGVGLSPEDSAKEEDEAKRNLMKMGTSQVLLFDGEHGAAPTYISPDPRQASLIITAIRQIINEIYHTVGLAGERTKQDNSVGIDNSSGVAKAYDFERVNALLSAKANAMEQFSNRMETLVRIWNGEKTSLLDPETNTVKYSTSFDVRGLSDDMAIAQGMSLLAAPIEVRRALMTGIVEKIWPMLAEEKKQELQKAIDSWDDSAYTSLNGVGMNIHTPAQDGSKDSNQGAVSSKDNSGGKPTPGNN</sequence>
<protein>
    <recommendedName>
        <fullName evidence="4">Phage portal protein</fullName>
    </recommendedName>
</protein>
<organism evidence="2 3">
    <name type="scientific">Dyella telluris</name>
    <dbReference type="NCBI Taxonomy" id="2763498"/>
    <lineage>
        <taxon>Bacteria</taxon>
        <taxon>Pseudomonadati</taxon>
        <taxon>Pseudomonadota</taxon>
        <taxon>Gammaproteobacteria</taxon>
        <taxon>Lysobacterales</taxon>
        <taxon>Rhodanobacteraceae</taxon>
        <taxon>Dyella</taxon>
    </lineage>
</organism>
<evidence type="ECO:0000256" key="1">
    <source>
        <dbReference type="SAM" id="MobiDB-lite"/>
    </source>
</evidence>
<dbReference type="AlphaFoldDB" id="A0A7G8Q4G6"/>
<keyword evidence="3" id="KW-1185">Reference proteome</keyword>
<dbReference type="Proteomes" id="UP000515873">
    <property type="component" value="Chromosome"/>
</dbReference>
<gene>
    <name evidence="2" type="ORF">H8F01_00390</name>
</gene>